<evidence type="ECO:0000313" key="3">
    <source>
        <dbReference type="Proteomes" id="UP000268033"/>
    </source>
</evidence>
<name>A0A3N1PDL8_9GAMM</name>
<comment type="caution">
    <text evidence="2">The sequence shown here is derived from an EMBL/GenBank/DDBJ whole genome shotgun (WGS) entry which is preliminary data.</text>
</comment>
<dbReference type="EMBL" id="RJUL01000005">
    <property type="protein sequence ID" value="ROQ25928.1"/>
    <property type="molecule type" value="Genomic_DNA"/>
</dbReference>
<gene>
    <name evidence="2" type="ORF">EDC28_105239</name>
</gene>
<proteinExistence type="predicted"/>
<keyword evidence="3" id="KW-1185">Reference proteome</keyword>
<dbReference type="Proteomes" id="UP000268033">
    <property type="component" value="Unassembled WGS sequence"/>
</dbReference>
<reference evidence="2 3" key="1">
    <citation type="submission" date="2018-11" db="EMBL/GenBank/DDBJ databases">
        <title>Genomic Encyclopedia of Type Strains, Phase IV (KMG-IV): sequencing the most valuable type-strain genomes for metagenomic binning, comparative biology and taxonomic classification.</title>
        <authorList>
            <person name="Goeker M."/>
        </authorList>
    </citation>
    <scope>NUCLEOTIDE SEQUENCE [LARGE SCALE GENOMIC DNA]</scope>
    <source>
        <strain evidence="2 3">DSM 21945</strain>
    </source>
</reference>
<sequence>MFQDWIRQANGQQQDVLKPLAQINTMLLDNVAKLSKYQIDALDTYTQSQIEYAKKLNDAAAKGDTAMVGQVQMSQMADLNKRFMQDCKSFLELNEGLRKEFSQVFANIAKEEVKG</sequence>
<dbReference type="RefSeq" id="WP_123421639.1">
    <property type="nucleotide sequence ID" value="NZ_RJUL01000005.1"/>
</dbReference>
<dbReference type="STRING" id="584787.GCA_001247655_02990"/>
<organism evidence="2 3">
    <name type="scientific">Gallaecimonas pentaromativorans</name>
    <dbReference type="NCBI Taxonomy" id="584787"/>
    <lineage>
        <taxon>Bacteria</taxon>
        <taxon>Pseudomonadati</taxon>
        <taxon>Pseudomonadota</taxon>
        <taxon>Gammaproteobacteria</taxon>
        <taxon>Enterobacterales</taxon>
        <taxon>Gallaecimonadaceae</taxon>
        <taxon>Gallaecimonas</taxon>
    </lineage>
</organism>
<dbReference type="AlphaFoldDB" id="A0A3N1PDL8"/>
<evidence type="ECO:0000259" key="1">
    <source>
        <dbReference type="Pfam" id="PF09361"/>
    </source>
</evidence>
<protein>
    <submittedName>
        <fullName evidence="2">Phasin family protein</fullName>
    </submittedName>
</protein>
<accession>A0A3N1PDL8</accession>
<dbReference type="Pfam" id="PF09361">
    <property type="entry name" value="Phasin_2"/>
    <property type="match status" value="1"/>
</dbReference>
<evidence type="ECO:0000313" key="2">
    <source>
        <dbReference type="EMBL" id="ROQ25928.1"/>
    </source>
</evidence>
<feature type="domain" description="Phasin" evidence="1">
    <location>
        <begin position="8"/>
        <end position="106"/>
    </location>
</feature>
<dbReference type="InterPro" id="IPR018968">
    <property type="entry name" value="Phasin"/>
</dbReference>